<evidence type="ECO:0008006" key="3">
    <source>
        <dbReference type="Google" id="ProtNLM"/>
    </source>
</evidence>
<evidence type="ECO:0000313" key="1">
    <source>
        <dbReference type="EMBL" id="KYN42494.1"/>
    </source>
</evidence>
<dbReference type="Proteomes" id="UP000078541">
    <property type="component" value="Unassembled WGS sequence"/>
</dbReference>
<accession>A0A195FRF5</accession>
<reference evidence="1 2" key="1">
    <citation type="submission" date="2016-03" db="EMBL/GenBank/DDBJ databases">
        <title>Trachymyrmex septentrionalis WGS genome.</title>
        <authorList>
            <person name="Nygaard S."/>
            <person name="Hu H."/>
            <person name="Boomsma J."/>
            <person name="Zhang G."/>
        </authorList>
    </citation>
    <scope>NUCLEOTIDE SEQUENCE [LARGE SCALE GENOMIC DNA]</scope>
    <source>
        <strain evidence="1">Tsep2-gDNA-1</strain>
        <tissue evidence="1">Whole body</tissue>
    </source>
</reference>
<name>A0A195FRF5_9HYME</name>
<sequence>MNLTQFEELLCKVVPLISKETLCRESISVGERLCMTLRFLASGDSMISMSYRYLLGLSNIILETCDALWSVLSKDVFPYPFTKEKWLSISKEIWDFNHCIGAIDGKHIIIQCPENAGSYFNYKNSQNMIDREVDDGLIEDSWRKNVHNNFAFREINQCTNTNSRIVAKVRDDFNAYFNSKGATPWQFNYC</sequence>
<dbReference type="AlphaFoldDB" id="A0A195FRF5"/>
<protein>
    <recommendedName>
        <fullName evidence="3">DDE Tnp4 domain-containing protein</fullName>
    </recommendedName>
</protein>
<evidence type="ECO:0000313" key="2">
    <source>
        <dbReference type="Proteomes" id="UP000078541"/>
    </source>
</evidence>
<keyword evidence="2" id="KW-1185">Reference proteome</keyword>
<proteinExistence type="predicted"/>
<dbReference type="EMBL" id="KQ981340">
    <property type="protein sequence ID" value="KYN42494.1"/>
    <property type="molecule type" value="Genomic_DNA"/>
</dbReference>
<dbReference type="STRING" id="34720.A0A195FRF5"/>
<organism evidence="1 2">
    <name type="scientific">Trachymyrmex septentrionalis</name>
    <dbReference type="NCBI Taxonomy" id="34720"/>
    <lineage>
        <taxon>Eukaryota</taxon>
        <taxon>Metazoa</taxon>
        <taxon>Ecdysozoa</taxon>
        <taxon>Arthropoda</taxon>
        <taxon>Hexapoda</taxon>
        <taxon>Insecta</taxon>
        <taxon>Pterygota</taxon>
        <taxon>Neoptera</taxon>
        <taxon>Endopterygota</taxon>
        <taxon>Hymenoptera</taxon>
        <taxon>Apocrita</taxon>
        <taxon>Aculeata</taxon>
        <taxon>Formicoidea</taxon>
        <taxon>Formicidae</taxon>
        <taxon>Myrmicinae</taxon>
        <taxon>Trachymyrmex</taxon>
    </lineage>
</organism>
<gene>
    <name evidence="1" type="ORF">ALC56_03040</name>
</gene>